<dbReference type="AlphaFoldDB" id="A0A975EMD2"/>
<protein>
    <submittedName>
        <fullName evidence="7">HTTM domain-containing protein</fullName>
    </submittedName>
</protein>
<dbReference type="SMART" id="SM00752">
    <property type="entry name" value="HTTM"/>
    <property type="match status" value="1"/>
</dbReference>
<sequence>MTLELAIRVTEVMLAFAMIQQGLEHLHDKGRALFALRIALCLWVLSGVTTGFALLGLFATSLVHLHRFGGPYNGGSDKMTILIVTCLMVARLGPSPLWAELAMAYLAVQLVLSYFVSGYVKIVKHEWRSGQALVDVFAFSAYPVSESLRGWATRPRLLQGMSWGVMGFEVLFPLALLHPLALYAGLAVAATFHLANAFLFGLNRFFWIWICAYPSLIWFQGRLESFTP</sequence>
<feature type="domain" description="HTTM-like" evidence="6">
    <location>
        <begin position="1"/>
        <end position="221"/>
    </location>
</feature>
<keyword evidence="3 5" id="KW-1133">Transmembrane helix</keyword>
<feature type="transmembrane region" description="Helical" evidence="5">
    <location>
        <begin position="171"/>
        <end position="192"/>
    </location>
</feature>
<proteinExistence type="predicted"/>
<gene>
    <name evidence="7" type="ORF">HZ995_09340</name>
</gene>
<keyword evidence="4 5" id="KW-0472">Membrane</keyword>
<accession>A0A975EMD2</accession>
<evidence type="ECO:0000256" key="2">
    <source>
        <dbReference type="ARBA" id="ARBA00022692"/>
    </source>
</evidence>
<reference evidence="7" key="1">
    <citation type="submission" date="2020-07" db="EMBL/GenBank/DDBJ databases">
        <title>Genome sequences of bacteria associated with the marine, planktonic diatom Thalassiosira profunda strain ECT2AJA-044.</title>
        <authorList>
            <person name="Gargas C.B."/>
            <person name="Roberts W.R."/>
            <person name="Alverson A.J."/>
        </authorList>
    </citation>
    <scope>NUCLEOTIDE SEQUENCE</scope>
    <source>
        <strain evidence="7">ECT2AJA-044</strain>
    </source>
</reference>
<evidence type="ECO:0000256" key="5">
    <source>
        <dbReference type="SAM" id="Phobius"/>
    </source>
</evidence>
<evidence type="ECO:0000313" key="8">
    <source>
        <dbReference type="Proteomes" id="UP000665026"/>
    </source>
</evidence>
<dbReference type="Pfam" id="PF05090">
    <property type="entry name" value="HTTM"/>
    <property type="match status" value="1"/>
</dbReference>
<dbReference type="KEGG" id="cact:HZ995_09340"/>
<feature type="transmembrane region" description="Helical" evidence="5">
    <location>
        <begin position="103"/>
        <end position="120"/>
    </location>
</feature>
<evidence type="ECO:0000256" key="4">
    <source>
        <dbReference type="ARBA" id="ARBA00023136"/>
    </source>
</evidence>
<dbReference type="InterPro" id="IPR011020">
    <property type="entry name" value="HTTM-like"/>
</dbReference>
<dbReference type="InterPro" id="IPR053934">
    <property type="entry name" value="HTTM_dom"/>
</dbReference>
<comment type="subcellular location">
    <subcellularLocation>
        <location evidence="1">Endomembrane system</location>
        <topology evidence="1">Multi-pass membrane protein</topology>
    </subcellularLocation>
</comment>
<name>A0A975EMD2_9RHOB</name>
<organism evidence="7 8">
    <name type="scientific">Cognatishimia activa</name>
    <dbReference type="NCBI Taxonomy" id="1715691"/>
    <lineage>
        <taxon>Bacteria</taxon>
        <taxon>Pseudomonadati</taxon>
        <taxon>Pseudomonadota</taxon>
        <taxon>Alphaproteobacteria</taxon>
        <taxon>Rhodobacterales</taxon>
        <taxon>Paracoccaceae</taxon>
        <taxon>Cognatishimia</taxon>
    </lineage>
</organism>
<evidence type="ECO:0000256" key="1">
    <source>
        <dbReference type="ARBA" id="ARBA00004127"/>
    </source>
</evidence>
<dbReference type="EMBL" id="CP060010">
    <property type="protein sequence ID" value="QTN34711.1"/>
    <property type="molecule type" value="Genomic_DNA"/>
</dbReference>
<evidence type="ECO:0000256" key="3">
    <source>
        <dbReference type="ARBA" id="ARBA00022989"/>
    </source>
</evidence>
<feature type="transmembrane region" description="Helical" evidence="5">
    <location>
        <begin position="34"/>
        <end position="58"/>
    </location>
</feature>
<dbReference type="Proteomes" id="UP000665026">
    <property type="component" value="Chromosome"/>
</dbReference>
<evidence type="ECO:0000259" key="6">
    <source>
        <dbReference type="SMART" id="SM00752"/>
    </source>
</evidence>
<evidence type="ECO:0000313" key="7">
    <source>
        <dbReference type="EMBL" id="QTN34711.1"/>
    </source>
</evidence>
<dbReference type="RefSeq" id="WP_209355400.1">
    <property type="nucleotide sequence ID" value="NZ_CP060010.1"/>
</dbReference>
<feature type="transmembrane region" description="Helical" evidence="5">
    <location>
        <begin position="204"/>
        <end position="221"/>
    </location>
</feature>
<keyword evidence="2 5" id="KW-0812">Transmembrane</keyword>
<dbReference type="GO" id="GO:0012505">
    <property type="term" value="C:endomembrane system"/>
    <property type="evidence" value="ECO:0007669"/>
    <property type="project" value="UniProtKB-SubCell"/>
</dbReference>